<dbReference type="RefSeq" id="WP_344823054.1">
    <property type="nucleotide sequence ID" value="NZ_BAAAUV010000003.1"/>
</dbReference>
<sequence>MAGDVEPDRSEARASDEDRDRVVGKLRDAVGDGRLELAELEERLELALSARTMGQLASLVADLREAPGGAPVRAKDLVRIQVKGSNAVREGAWIVPRALEISADMGSVTLDLTSAVLSHPTLRIAADVRLGNLTIITRPGIEVDADAVSIAFGSVDLHDESTDGTSGTVLRVEVTGKLAHGKLRARPPRPPRRGLLARLLRRPRS</sequence>
<comment type="caution">
    <text evidence="3">The sequence shown here is derived from an EMBL/GenBank/DDBJ whole genome shotgun (WGS) entry which is preliminary data.</text>
</comment>
<dbReference type="Pfam" id="PF08044">
    <property type="entry name" value="DUF1707"/>
    <property type="match status" value="1"/>
</dbReference>
<accession>A0ABP6Q142</accession>
<evidence type="ECO:0000256" key="1">
    <source>
        <dbReference type="SAM" id="MobiDB-lite"/>
    </source>
</evidence>
<dbReference type="PANTHER" id="PTHR40763">
    <property type="entry name" value="MEMBRANE PROTEIN-RELATED"/>
    <property type="match status" value="1"/>
</dbReference>
<evidence type="ECO:0000313" key="3">
    <source>
        <dbReference type="EMBL" id="GAA3199676.1"/>
    </source>
</evidence>
<dbReference type="InterPro" id="IPR012551">
    <property type="entry name" value="DUF1707_SHOCT-like"/>
</dbReference>
<evidence type="ECO:0000259" key="2">
    <source>
        <dbReference type="Pfam" id="PF08044"/>
    </source>
</evidence>
<dbReference type="Proteomes" id="UP001501237">
    <property type="component" value="Unassembled WGS sequence"/>
</dbReference>
<organism evidence="3 4">
    <name type="scientific">Actinocorallia longicatena</name>
    <dbReference type="NCBI Taxonomy" id="111803"/>
    <lineage>
        <taxon>Bacteria</taxon>
        <taxon>Bacillati</taxon>
        <taxon>Actinomycetota</taxon>
        <taxon>Actinomycetes</taxon>
        <taxon>Streptosporangiales</taxon>
        <taxon>Thermomonosporaceae</taxon>
        <taxon>Actinocorallia</taxon>
    </lineage>
</organism>
<protein>
    <recommendedName>
        <fullName evidence="2">DUF1707 domain-containing protein</fullName>
    </recommendedName>
</protein>
<dbReference type="EMBL" id="BAAAUV010000003">
    <property type="protein sequence ID" value="GAA3199676.1"/>
    <property type="molecule type" value="Genomic_DNA"/>
</dbReference>
<dbReference type="PANTHER" id="PTHR40763:SF5">
    <property type="entry name" value="MEMBRANE PROTEIN"/>
    <property type="match status" value="1"/>
</dbReference>
<evidence type="ECO:0000313" key="4">
    <source>
        <dbReference type="Proteomes" id="UP001501237"/>
    </source>
</evidence>
<proteinExistence type="predicted"/>
<reference evidence="4" key="1">
    <citation type="journal article" date="2019" name="Int. J. Syst. Evol. Microbiol.">
        <title>The Global Catalogue of Microorganisms (GCM) 10K type strain sequencing project: providing services to taxonomists for standard genome sequencing and annotation.</title>
        <authorList>
            <consortium name="The Broad Institute Genomics Platform"/>
            <consortium name="The Broad Institute Genome Sequencing Center for Infectious Disease"/>
            <person name="Wu L."/>
            <person name="Ma J."/>
        </authorList>
    </citation>
    <scope>NUCLEOTIDE SEQUENCE [LARGE SCALE GENOMIC DNA]</scope>
    <source>
        <strain evidence="4">JCM 9377</strain>
    </source>
</reference>
<feature type="domain" description="DUF1707" evidence="2">
    <location>
        <begin position="13"/>
        <end position="63"/>
    </location>
</feature>
<name>A0ABP6Q142_9ACTN</name>
<keyword evidence="4" id="KW-1185">Reference proteome</keyword>
<gene>
    <name evidence="3" type="ORF">GCM10010468_11980</name>
</gene>
<feature type="region of interest" description="Disordered" evidence="1">
    <location>
        <begin position="1"/>
        <end position="21"/>
    </location>
</feature>